<proteinExistence type="predicted"/>
<dbReference type="Proteomes" id="UP000499080">
    <property type="component" value="Unassembled WGS sequence"/>
</dbReference>
<name>A0A4Y2BUP8_ARAVE</name>
<dbReference type="EMBL" id="BGPR01000109">
    <property type="protein sequence ID" value="GBL95195.1"/>
    <property type="molecule type" value="Genomic_DNA"/>
</dbReference>
<dbReference type="AlphaFoldDB" id="A0A4Y2BUP8"/>
<comment type="caution">
    <text evidence="2">The sequence shown here is derived from an EMBL/GenBank/DDBJ whole genome shotgun (WGS) entry which is preliminary data.</text>
</comment>
<feature type="region of interest" description="Disordered" evidence="1">
    <location>
        <begin position="36"/>
        <end position="91"/>
    </location>
</feature>
<evidence type="ECO:0000313" key="3">
    <source>
        <dbReference type="Proteomes" id="UP000499080"/>
    </source>
</evidence>
<accession>A0A4Y2BUP8</accession>
<evidence type="ECO:0000256" key="1">
    <source>
        <dbReference type="SAM" id="MobiDB-lite"/>
    </source>
</evidence>
<protein>
    <submittedName>
        <fullName evidence="2">Uncharacterized protein</fullName>
    </submittedName>
</protein>
<reference evidence="2 3" key="1">
    <citation type="journal article" date="2019" name="Sci. Rep.">
        <title>Orb-weaving spider Araneus ventricosus genome elucidates the spidroin gene catalogue.</title>
        <authorList>
            <person name="Kono N."/>
            <person name="Nakamura H."/>
            <person name="Ohtoshi R."/>
            <person name="Moran D.A.P."/>
            <person name="Shinohara A."/>
            <person name="Yoshida Y."/>
            <person name="Fujiwara M."/>
            <person name="Mori M."/>
            <person name="Tomita M."/>
            <person name="Arakawa K."/>
        </authorList>
    </citation>
    <scope>NUCLEOTIDE SEQUENCE [LARGE SCALE GENOMIC DNA]</scope>
</reference>
<organism evidence="2 3">
    <name type="scientific">Araneus ventricosus</name>
    <name type="common">Orbweaver spider</name>
    <name type="synonym">Epeira ventricosa</name>
    <dbReference type="NCBI Taxonomy" id="182803"/>
    <lineage>
        <taxon>Eukaryota</taxon>
        <taxon>Metazoa</taxon>
        <taxon>Ecdysozoa</taxon>
        <taxon>Arthropoda</taxon>
        <taxon>Chelicerata</taxon>
        <taxon>Arachnida</taxon>
        <taxon>Araneae</taxon>
        <taxon>Araneomorphae</taxon>
        <taxon>Entelegynae</taxon>
        <taxon>Araneoidea</taxon>
        <taxon>Araneidae</taxon>
        <taxon>Araneus</taxon>
    </lineage>
</organism>
<feature type="compositionally biased region" description="Polar residues" evidence="1">
    <location>
        <begin position="44"/>
        <end position="53"/>
    </location>
</feature>
<sequence>MGNVTDSVHDIAEHMSYAVPILLISGERCNARMKAVHESRGDSSTDLESSSIAHTRLEYSRSEDGGMKKRRPLQHPNLVWDAPGPREKKVV</sequence>
<feature type="compositionally biased region" description="Basic and acidic residues" evidence="1">
    <location>
        <begin position="55"/>
        <end position="67"/>
    </location>
</feature>
<keyword evidence="3" id="KW-1185">Reference proteome</keyword>
<gene>
    <name evidence="2" type="ORF">AVEN_253525_1</name>
</gene>
<evidence type="ECO:0000313" key="2">
    <source>
        <dbReference type="EMBL" id="GBL95195.1"/>
    </source>
</evidence>